<feature type="transmembrane region" description="Helical" evidence="14">
    <location>
        <begin position="205"/>
        <end position="223"/>
    </location>
</feature>
<feature type="transmembrane region" description="Helical" evidence="14">
    <location>
        <begin position="252"/>
        <end position="269"/>
    </location>
</feature>
<feature type="transmembrane region" description="Helical" evidence="14">
    <location>
        <begin position="20"/>
        <end position="39"/>
    </location>
</feature>
<dbReference type="Pfam" id="PF00512">
    <property type="entry name" value="HisKA"/>
    <property type="match status" value="1"/>
</dbReference>
<gene>
    <name evidence="16" type="ORF">PQJ73_18360</name>
</gene>
<evidence type="ECO:0000256" key="2">
    <source>
        <dbReference type="ARBA" id="ARBA00004651"/>
    </source>
</evidence>
<reference evidence="16" key="2">
    <citation type="submission" date="2023-02" db="EMBL/GenBank/DDBJ databases">
        <authorList>
            <person name="Rayyan A."/>
            <person name="Meyer T."/>
            <person name="Kyndt J.A."/>
        </authorList>
    </citation>
    <scope>NUCLEOTIDE SEQUENCE</scope>
    <source>
        <strain evidence="16">DSM 9987</strain>
    </source>
</reference>
<sequence>MTTVLDTPVRRPTPMSLSKVLSLPWPVLGLAYLAGYVLLDWVSFLHPFAPFGITPWNPPTGLSFVLVLLFGQRMIPLLFVAPILADLLVRHLPLPWTTEFRTAAVIGGGYAVGLIGLLQPKLRFNPTLGTMRDLVLLLVVAGASAAVVSVAYVGLTVDAGLLPLADLPAAAVQYWVGDMIGIAIVAPFGLILLTRGRTVRLSVETAVQVAATLVALALVFVFAERHHSQLFYVLFLPIIWMAVRGGLEAVTVGVLLTQLGLIAGVHLLPGDEVDVTGLQALMLVLAMTGLIAGALVTQNRRTALQLRLHQDSLARLARLGSMGELATAIAHEINQPLTAAGTYTRLVAETLRDDPHHLAVSETADKAAAQVQRAADVVRRLRALIRLDQSGRAPVPVARIVRETLELMHPELDRHGITVTARLAEDLPPVLVDILQIEQVLLNLIRNAVEAIDGTGASHGSIVVSAAAEGDMVAIAVADSGPGFPPDFPGPEGSTFGSSKADGLGFGLSLCRSIVEAHRGRLTVDQPTRGAVVRFTIPVAKVSDD</sequence>
<evidence type="ECO:0000256" key="13">
    <source>
        <dbReference type="ARBA" id="ARBA00023136"/>
    </source>
</evidence>
<organism evidence="16 17">
    <name type="scientific">Rhodoplanes tepidamans</name>
    <name type="common">Rhodoplanes cryptolactis</name>
    <dbReference type="NCBI Taxonomy" id="200616"/>
    <lineage>
        <taxon>Bacteria</taxon>
        <taxon>Pseudomonadati</taxon>
        <taxon>Pseudomonadota</taxon>
        <taxon>Alphaproteobacteria</taxon>
        <taxon>Hyphomicrobiales</taxon>
        <taxon>Nitrobacteraceae</taxon>
        <taxon>Rhodoplanes</taxon>
    </lineage>
</organism>
<dbReference type="InterPro" id="IPR004358">
    <property type="entry name" value="Sig_transdc_His_kin-like_C"/>
</dbReference>
<comment type="subcellular location">
    <subcellularLocation>
        <location evidence="2">Cell membrane</location>
        <topology evidence="2">Multi-pass membrane protein</topology>
    </subcellularLocation>
</comment>
<keyword evidence="5" id="KW-0597">Phosphoprotein</keyword>
<keyword evidence="6" id="KW-0808">Transferase</keyword>
<evidence type="ECO:0000256" key="10">
    <source>
        <dbReference type="ARBA" id="ARBA00022840"/>
    </source>
</evidence>
<dbReference type="RefSeq" id="WP_272778495.1">
    <property type="nucleotide sequence ID" value="NZ_JAQQLI010000030.1"/>
</dbReference>
<feature type="transmembrane region" description="Helical" evidence="14">
    <location>
        <begin position="60"/>
        <end position="83"/>
    </location>
</feature>
<dbReference type="SMART" id="SM00387">
    <property type="entry name" value="HATPase_c"/>
    <property type="match status" value="1"/>
</dbReference>
<dbReference type="Pfam" id="PF02518">
    <property type="entry name" value="HATPase_c"/>
    <property type="match status" value="1"/>
</dbReference>
<dbReference type="SUPFAM" id="SSF55874">
    <property type="entry name" value="ATPase domain of HSP90 chaperone/DNA topoisomerase II/histidine kinase"/>
    <property type="match status" value="1"/>
</dbReference>
<proteinExistence type="predicted"/>
<evidence type="ECO:0000256" key="11">
    <source>
        <dbReference type="ARBA" id="ARBA00022989"/>
    </source>
</evidence>
<protein>
    <recommendedName>
        <fullName evidence="3">histidine kinase</fullName>
        <ecNumber evidence="3">2.7.13.3</ecNumber>
    </recommendedName>
</protein>
<evidence type="ECO:0000256" key="7">
    <source>
        <dbReference type="ARBA" id="ARBA00022692"/>
    </source>
</evidence>
<evidence type="ECO:0000313" key="17">
    <source>
        <dbReference type="Proteomes" id="UP001165652"/>
    </source>
</evidence>
<dbReference type="Gene3D" id="1.10.287.130">
    <property type="match status" value="1"/>
</dbReference>
<dbReference type="PANTHER" id="PTHR43065">
    <property type="entry name" value="SENSOR HISTIDINE KINASE"/>
    <property type="match status" value="1"/>
</dbReference>
<keyword evidence="13 14" id="KW-0472">Membrane</keyword>
<feature type="transmembrane region" description="Helical" evidence="14">
    <location>
        <begin position="275"/>
        <end position="297"/>
    </location>
</feature>
<dbReference type="Gene3D" id="3.30.565.10">
    <property type="entry name" value="Histidine kinase-like ATPase, C-terminal domain"/>
    <property type="match status" value="1"/>
</dbReference>
<evidence type="ECO:0000256" key="4">
    <source>
        <dbReference type="ARBA" id="ARBA00022475"/>
    </source>
</evidence>
<dbReference type="InterPro" id="IPR007895">
    <property type="entry name" value="MASE1"/>
</dbReference>
<dbReference type="Pfam" id="PF05231">
    <property type="entry name" value="MASE1"/>
    <property type="match status" value="1"/>
</dbReference>
<evidence type="ECO:0000313" key="16">
    <source>
        <dbReference type="EMBL" id="MDC7787656.1"/>
    </source>
</evidence>
<evidence type="ECO:0000256" key="8">
    <source>
        <dbReference type="ARBA" id="ARBA00022741"/>
    </source>
</evidence>
<dbReference type="PROSITE" id="PS50109">
    <property type="entry name" value="HIS_KIN"/>
    <property type="match status" value="1"/>
</dbReference>
<dbReference type="InterPro" id="IPR036890">
    <property type="entry name" value="HATPase_C_sf"/>
</dbReference>
<dbReference type="InterPro" id="IPR005467">
    <property type="entry name" value="His_kinase_dom"/>
</dbReference>
<feature type="transmembrane region" description="Helical" evidence="14">
    <location>
        <begin position="134"/>
        <end position="154"/>
    </location>
</feature>
<dbReference type="EMBL" id="JAQQLI010000030">
    <property type="protein sequence ID" value="MDC7787656.1"/>
    <property type="molecule type" value="Genomic_DNA"/>
</dbReference>
<keyword evidence="9" id="KW-0418">Kinase</keyword>
<dbReference type="SUPFAM" id="SSF47384">
    <property type="entry name" value="Homodimeric domain of signal transducing histidine kinase"/>
    <property type="match status" value="1"/>
</dbReference>
<dbReference type="PANTHER" id="PTHR43065:SF10">
    <property type="entry name" value="PEROXIDE STRESS-ACTIVATED HISTIDINE KINASE MAK3"/>
    <property type="match status" value="1"/>
</dbReference>
<dbReference type="InterPro" id="IPR003661">
    <property type="entry name" value="HisK_dim/P_dom"/>
</dbReference>
<feature type="domain" description="Histidine kinase" evidence="15">
    <location>
        <begin position="328"/>
        <end position="541"/>
    </location>
</feature>
<dbReference type="Proteomes" id="UP001165652">
    <property type="component" value="Unassembled WGS sequence"/>
</dbReference>
<dbReference type="SMART" id="SM00388">
    <property type="entry name" value="HisKA"/>
    <property type="match status" value="1"/>
</dbReference>
<keyword evidence="12" id="KW-0902">Two-component regulatory system</keyword>
<comment type="catalytic activity">
    <reaction evidence="1">
        <text>ATP + protein L-histidine = ADP + protein N-phospho-L-histidine.</text>
        <dbReference type="EC" id="2.7.13.3"/>
    </reaction>
</comment>
<keyword evidence="17" id="KW-1185">Reference proteome</keyword>
<evidence type="ECO:0000259" key="15">
    <source>
        <dbReference type="PROSITE" id="PS50109"/>
    </source>
</evidence>
<comment type="caution">
    <text evidence="16">The sequence shown here is derived from an EMBL/GenBank/DDBJ whole genome shotgun (WGS) entry which is preliminary data.</text>
</comment>
<evidence type="ECO:0000256" key="9">
    <source>
        <dbReference type="ARBA" id="ARBA00022777"/>
    </source>
</evidence>
<evidence type="ECO:0000256" key="5">
    <source>
        <dbReference type="ARBA" id="ARBA00022553"/>
    </source>
</evidence>
<dbReference type="EC" id="2.7.13.3" evidence="3"/>
<dbReference type="InterPro" id="IPR036097">
    <property type="entry name" value="HisK_dim/P_sf"/>
</dbReference>
<keyword evidence="4" id="KW-1003">Cell membrane</keyword>
<evidence type="ECO:0000256" key="6">
    <source>
        <dbReference type="ARBA" id="ARBA00022679"/>
    </source>
</evidence>
<reference evidence="16" key="1">
    <citation type="journal article" date="2023" name="Microbiol Resour">
        <title>Genome Sequences of Rhodoplanes serenus and Two Thermotolerant Strains, Rhodoplanes tepidamans and 'Rhodoplanes cryptolactis,' Further Refine the Genus.</title>
        <authorList>
            <person name="Rayyan A.A."/>
            <person name="Kyndt J.A."/>
        </authorList>
    </citation>
    <scope>NUCLEOTIDE SEQUENCE</scope>
    <source>
        <strain evidence="16">DSM 9987</strain>
    </source>
</reference>
<feature type="transmembrane region" description="Helical" evidence="14">
    <location>
        <begin position="174"/>
        <end position="193"/>
    </location>
</feature>
<dbReference type="CDD" id="cd00082">
    <property type="entry name" value="HisKA"/>
    <property type="match status" value="1"/>
</dbReference>
<dbReference type="PRINTS" id="PR00344">
    <property type="entry name" value="BCTRLSENSOR"/>
</dbReference>
<keyword evidence="11 14" id="KW-1133">Transmembrane helix</keyword>
<evidence type="ECO:0000256" key="3">
    <source>
        <dbReference type="ARBA" id="ARBA00012438"/>
    </source>
</evidence>
<dbReference type="InterPro" id="IPR003594">
    <property type="entry name" value="HATPase_dom"/>
</dbReference>
<evidence type="ECO:0000256" key="12">
    <source>
        <dbReference type="ARBA" id="ARBA00023012"/>
    </source>
</evidence>
<keyword evidence="7 14" id="KW-0812">Transmembrane</keyword>
<evidence type="ECO:0000256" key="14">
    <source>
        <dbReference type="SAM" id="Phobius"/>
    </source>
</evidence>
<feature type="transmembrane region" description="Helical" evidence="14">
    <location>
        <begin position="229"/>
        <end position="247"/>
    </location>
</feature>
<keyword evidence="8" id="KW-0547">Nucleotide-binding</keyword>
<evidence type="ECO:0000256" key="1">
    <source>
        <dbReference type="ARBA" id="ARBA00000085"/>
    </source>
</evidence>
<keyword evidence="10" id="KW-0067">ATP-binding</keyword>
<name>A0ABT5JE89_RHOTP</name>
<accession>A0ABT5JE89</accession>
<feature type="transmembrane region" description="Helical" evidence="14">
    <location>
        <begin position="103"/>
        <end position="122"/>
    </location>
</feature>